<reference evidence="1" key="1">
    <citation type="submission" date="2024-03" db="EMBL/GenBank/DDBJ databases">
        <title>Whole genome sequecning of epiphytes from Marcgravia umbellata leaves.</title>
        <authorList>
            <person name="Kumar G."/>
            <person name="Savka M.A."/>
        </authorList>
    </citation>
    <scope>NUCLEOTIDE SEQUENCE</scope>
    <source>
        <strain evidence="1">RIT_BL5</strain>
    </source>
</reference>
<evidence type="ECO:0000313" key="2">
    <source>
        <dbReference type="Proteomes" id="UP001380953"/>
    </source>
</evidence>
<protein>
    <submittedName>
        <fullName evidence="1">FtsW/RodA/SpoVE family cell cycle protein</fullName>
    </submittedName>
</protein>
<organism evidence="1 2">
    <name type="scientific">Saccharibacillus sacchari</name>
    <dbReference type="NCBI Taxonomy" id="456493"/>
    <lineage>
        <taxon>Bacteria</taxon>
        <taxon>Bacillati</taxon>
        <taxon>Bacillota</taxon>
        <taxon>Bacilli</taxon>
        <taxon>Bacillales</taxon>
        <taxon>Paenibacillaceae</taxon>
        <taxon>Saccharibacillus</taxon>
    </lineage>
</organism>
<dbReference type="Proteomes" id="UP001380953">
    <property type="component" value="Unassembled WGS sequence"/>
</dbReference>
<sequence>MSGEKSMKPKNEQPAAKRAESSSKADPLIEEYLDRVCARIRAKELHPELREEIRGHIEELMAEKEEEGLSPVEAATWALTQMGDADEVGGTLGQVHRPKLNWRLLIPLAVMMAFALLALFSLAATGEGVYSQFNPGTRQLFFYALGWVALIVCIFVDYRIFKKHALGLYAFTVVSTVLLLESPFVMSLNGNMNWVLVGPFTIDVSVYMFVLFVLALPGVLERLLLQNKKRTNLRQLLAVGAIVLPVLLYVFFDLLNWLMLAAYLIAAFTLYIRSGGSRLYIYGLSAAAFAWMAGLYVYVDHWQARVQSVFAPQLQNDANNYLNDSIGHAVRNAGWFGKGFGQSGNLLVYAHAESMLPYLTYSFGWVAAGLLVASIVGLIILLLRTVRKIGDAYGRLLATGLSILLACQLIYGIGASFNLLPFTTLSLPFMGYGGFSTMIHFAIFGLILGIYRRKDMIPTRATRLPEADNRLIFRIGGFELYANRGKR</sequence>
<gene>
    <name evidence="1" type="ORF">WKI47_02940</name>
</gene>
<dbReference type="EMBL" id="JBBKAR010000007">
    <property type="protein sequence ID" value="MEJ8302865.1"/>
    <property type="molecule type" value="Genomic_DNA"/>
</dbReference>
<proteinExistence type="predicted"/>
<name>A0ACC6P7G4_9BACL</name>
<comment type="caution">
    <text evidence="1">The sequence shown here is derived from an EMBL/GenBank/DDBJ whole genome shotgun (WGS) entry which is preliminary data.</text>
</comment>
<accession>A0ACC6P7G4</accession>
<evidence type="ECO:0000313" key="1">
    <source>
        <dbReference type="EMBL" id="MEJ8302865.1"/>
    </source>
</evidence>
<keyword evidence="2" id="KW-1185">Reference proteome</keyword>